<reference evidence="6" key="1">
    <citation type="journal article" date="2015" name="J. Med. Entomol.">
        <title>A Deep Insight Into the Sialotranscriptome of the Chagas Disease Vector, Panstrongylus megistus (Hemiptera: Heteroptera).</title>
        <authorList>
            <person name="Ribeiro J.M."/>
            <person name="Schwarz A."/>
            <person name="Francischetti I.M."/>
        </authorList>
    </citation>
    <scope>NUCLEOTIDE SEQUENCE</scope>
    <source>
        <tissue evidence="6">Salivary glands</tissue>
    </source>
</reference>
<dbReference type="InterPro" id="IPR036236">
    <property type="entry name" value="Znf_C2H2_sf"/>
</dbReference>
<dbReference type="GO" id="GO:0071011">
    <property type="term" value="C:precatalytic spliceosome"/>
    <property type="evidence" value="ECO:0007669"/>
    <property type="project" value="TreeGrafter"/>
</dbReference>
<dbReference type="SMART" id="SM00572">
    <property type="entry name" value="DZF"/>
    <property type="match status" value="1"/>
</dbReference>
<dbReference type="InterPro" id="IPR006561">
    <property type="entry name" value="DZF_dom"/>
</dbReference>
<dbReference type="PROSITE" id="PS51703">
    <property type="entry name" value="DZF"/>
    <property type="match status" value="1"/>
</dbReference>
<protein>
    <submittedName>
        <fullName evidence="6">Putative transcription factor nfat subunit nf90</fullName>
    </submittedName>
</protein>
<dbReference type="Pfam" id="PF12171">
    <property type="entry name" value="zf-C2H2_jaz"/>
    <property type="match status" value="1"/>
</dbReference>
<dbReference type="InterPro" id="IPR013087">
    <property type="entry name" value="Znf_C2H2_type"/>
</dbReference>
<dbReference type="AlphaFoldDB" id="A0A069DXW5"/>
<dbReference type="FunFam" id="3.30.160.60:FF:002080">
    <property type="entry name" value="Zinc finger RNA-binding protein"/>
    <property type="match status" value="1"/>
</dbReference>
<dbReference type="SUPFAM" id="SSF57667">
    <property type="entry name" value="beta-beta-alpha zinc fingers"/>
    <property type="match status" value="3"/>
</dbReference>
<dbReference type="PANTHER" id="PTHR45762:SF3">
    <property type="entry name" value="ZINC-FINGER PROTEIN AT 72D, ISOFORM B"/>
    <property type="match status" value="1"/>
</dbReference>
<dbReference type="InterPro" id="IPR049401">
    <property type="entry name" value="DZF_dom_N"/>
</dbReference>
<dbReference type="Gene3D" id="3.30.160.60">
    <property type="entry name" value="Classic Zinc Finger"/>
    <property type="match status" value="3"/>
</dbReference>
<keyword evidence="3" id="KW-0862">Zinc</keyword>
<organism evidence="6">
    <name type="scientific">Panstrongylus megistus</name>
    <dbReference type="NCBI Taxonomy" id="65343"/>
    <lineage>
        <taxon>Eukaryota</taxon>
        <taxon>Metazoa</taxon>
        <taxon>Ecdysozoa</taxon>
        <taxon>Arthropoda</taxon>
        <taxon>Hexapoda</taxon>
        <taxon>Insecta</taxon>
        <taxon>Pterygota</taxon>
        <taxon>Neoptera</taxon>
        <taxon>Paraneoptera</taxon>
        <taxon>Hemiptera</taxon>
        <taxon>Heteroptera</taxon>
        <taxon>Panheteroptera</taxon>
        <taxon>Cimicomorpha</taxon>
        <taxon>Reduviidae</taxon>
        <taxon>Triatominae</taxon>
        <taxon>Panstrongylus</taxon>
    </lineage>
</organism>
<name>A0A069DXW5_9HEMI</name>
<feature type="region of interest" description="Disordered" evidence="4">
    <location>
        <begin position="292"/>
        <end position="313"/>
    </location>
</feature>
<dbReference type="InterPro" id="IPR043519">
    <property type="entry name" value="NT_sf"/>
</dbReference>
<dbReference type="GO" id="GO:0003725">
    <property type="term" value="F:double-stranded RNA binding"/>
    <property type="evidence" value="ECO:0007669"/>
    <property type="project" value="TreeGrafter"/>
</dbReference>
<dbReference type="GO" id="GO:0008270">
    <property type="term" value="F:zinc ion binding"/>
    <property type="evidence" value="ECO:0007669"/>
    <property type="project" value="UniProtKB-KW"/>
</dbReference>
<dbReference type="Pfam" id="PF07528">
    <property type="entry name" value="DZF_N"/>
    <property type="match status" value="1"/>
</dbReference>
<evidence type="ECO:0000259" key="5">
    <source>
        <dbReference type="PROSITE" id="PS51703"/>
    </source>
</evidence>
<dbReference type="Gene3D" id="3.30.460.10">
    <property type="entry name" value="Beta Polymerase, domain 2"/>
    <property type="match status" value="1"/>
</dbReference>
<evidence type="ECO:0000313" key="6">
    <source>
        <dbReference type="EMBL" id="JAC88557.1"/>
    </source>
</evidence>
<evidence type="ECO:0000256" key="4">
    <source>
        <dbReference type="SAM" id="MobiDB-lite"/>
    </source>
</evidence>
<keyword evidence="2" id="KW-0863">Zinc-finger</keyword>
<sequence>MAANNYFGFTHGGTQYAATGTPAYQAPQPGYAVAPAAAAAAAATYTTQRAATGYETYQPPTHTAPGTYAVAAGTTAPATYDYGYARTAPAAYDTTKTYYQQAAPATQAYSTADYQGWQTTPPPTGKAAYSATYTTQSVRPAAQQHKAAPQYNAAAYTAPVQQAPVQTTNYTYTTPVTQQPPKVTSGPSYNGAAAAVSYGTGATTTNYSTAYTAQNPTNVVQATPAPKPKTAVYSATMYVNPGKQNNTWQGYKKPGVRQMRPKIQPKPQQLHYCEVCKISCAGPQTYREHLEGQRHKKKEALQKEGTTPQAGARGGQLRCELCDVVCTGSDAYAAHLRGAKHQKVVKLHTRLGKPIPEVDMKTAKAAAAATLANMSTAPNTATTPPKINFVQSGTLGTVVGSETKDEAKTESADVEMATENEVTPVGQEYIEEIKNDDGKLISFNCKLCECKFNDPNAKDMHMKGRRHRLQFKKKVNPDLVVDVKPSGRRGRMHEEKRRRDDFMRRREEDRSFWTDDRMYWEERRRYEEEFEYMEWMRRRGPGPTPFLQPPPFGIRRPDTLDDRHIIAKHQSIYPKEAKLQCVHKIVSHCEKALKLVSDQIAERAIKEGKQDSGTANSIPQPLIKKEIPPLKKEGPEVNDSKDGIVSKAPPVIDDKDSARVIKGVMRVGILAKGLMLADENCVSLVVLCGEIPTKPLLNEVFALMCSQMKVAAPEENYNISLEISNAGIVVSSTTEPNIVVNITLTSPVLREMLMQASDGEGATVRLANQETLDQAKCLEALAQLRRAKWFQARPANNHSSVMVIRILRDLCHRNPTWAPLSQWGIELLVDKVVGCVGFTVAEAMRKVLEAIAGGILLPGSCGISDPCEREPTDATGHLSIQQRADITASAQHALRLVAFRQIHKVLGMAALPPPRHPGNRHGMQRFNRKRRRDHSAGETNDSEAGDGKKDKKEGESDVSMDTAGK</sequence>
<dbReference type="InterPro" id="IPR049402">
    <property type="entry name" value="DZF_dom_C"/>
</dbReference>
<accession>A0A069DXW5</accession>
<evidence type="ECO:0000256" key="2">
    <source>
        <dbReference type="ARBA" id="ARBA00022771"/>
    </source>
</evidence>
<feature type="compositionally biased region" description="Basic residues" evidence="4">
    <location>
        <begin position="917"/>
        <end position="933"/>
    </location>
</feature>
<dbReference type="SMART" id="SM00451">
    <property type="entry name" value="ZnF_U1"/>
    <property type="match status" value="3"/>
</dbReference>
<dbReference type="GO" id="GO:0003727">
    <property type="term" value="F:single-stranded RNA binding"/>
    <property type="evidence" value="ECO:0007669"/>
    <property type="project" value="TreeGrafter"/>
</dbReference>
<dbReference type="Pfam" id="PF12874">
    <property type="entry name" value="zf-met"/>
    <property type="match status" value="2"/>
</dbReference>
<dbReference type="Gene3D" id="1.10.1410.40">
    <property type="match status" value="1"/>
</dbReference>
<feature type="compositionally biased region" description="Basic and acidic residues" evidence="4">
    <location>
        <begin position="945"/>
        <end position="955"/>
    </location>
</feature>
<dbReference type="FunFam" id="1.10.1410.40:FF:000001">
    <property type="entry name" value="interleukin enhancer-binding factor 3 isoform X1"/>
    <property type="match status" value="1"/>
</dbReference>
<dbReference type="SMART" id="SM00355">
    <property type="entry name" value="ZnF_C2H2"/>
    <property type="match status" value="3"/>
</dbReference>
<dbReference type="FunFam" id="3.30.160.60:FF:000210">
    <property type="entry name" value="Zinc finger RNA-binding protein 2"/>
    <property type="match status" value="1"/>
</dbReference>
<keyword evidence="1" id="KW-0479">Metal-binding</keyword>
<evidence type="ECO:0000256" key="1">
    <source>
        <dbReference type="ARBA" id="ARBA00022723"/>
    </source>
</evidence>
<dbReference type="PROSITE" id="PS00028">
    <property type="entry name" value="ZINC_FINGER_C2H2_1"/>
    <property type="match status" value="1"/>
</dbReference>
<dbReference type="PANTHER" id="PTHR45762">
    <property type="entry name" value="ZINC FINGER RNA-BINDING PROTEIN"/>
    <property type="match status" value="1"/>
</dbReference>
<dbReference type="Pfam" id="PF20965">
    <property type="entry name" value="DZF_C"/>
    <property type="match status" value="1"/>
</dbReference>
<proteinExistence type="evidence at transcript level"/>
<feature type="domain" description="DZF" evidence="5">
    <location>
        <begin position="544"/>
        <end position="958"/>
    </location>
</feature>
<feature type="region of interest" description="Disordered" evidence="4">
    <location>
        <begin position="909"/>
        <end position="965"/>
    </location>
</feature>
<evidence type="ECO:0000256" key="3">
    <source>
        <dbReference type="ARBA" id="ARBA00022833"/>
    </source>
</evidence>
<dbReference type="EMBL" id="GBGD01000332">
    <property type="protein sequence ID" value="JAC88557.1"/>
    <property type="molecule type" value="mRNA"/>
</dbReference>
<dbReference type="InterPro" id="IPR022755">
    <property type="entry name" value="Znf_C2H2_jaz"/>
</dbReference>
<dbReference type="InterPro" id="IPR003604">
    <property type="entry name" value="Matrin/U1-like-C_Znf_C2H2"/>
</dbReference>